<evidence type="ECO:0000256" key="5">
    <source>
        <dbReference type="ARBA" id="ARBA00023004"/>
    </source>
</evidence>
<name>A0A382S6F8_9ZZZZ</name>
<evidence type="ECO:0000256" key="1">
    <source>
        <dbReference type="ARBA" id="ARBA00004141"/>
    </source>
</evidence>
<evidence type="ECO:0000313" key="9">
    <source>
        <dbReference type="EMBL" id="SVD05484.1"/>
    </source>
</evidence>
<feature type="transmembrane region" description="Helical" evidence="7">
    <location>
        <begin position="118"/>
        <end position="138"/>
    </location>
</feature>
<feature type="transmembrane region" description="Helical" evidence="7">
    <location>
        <begin position="174"/>
        <end position="193"/>
    </location>
</feature>
<evidence type="ECO:0000259" key="8">
    <source>
        <dbReference type="Pfam" id="PF01794"/>
    </source>
</evidence>
<keyword evidence="4 7" id="KW-1133">Transmembrane helix</keyword>
<dbReference type="Pfam" id="PF01794">
    <property type="entry name" value="Ferric_reduct"/>
    <property type="match status" value="1"/>
</dbReference>
<dbReference type="GO" id="GO:0016679">
    <property type="term" value="F:oxidoreductase activity, acting on diphenols and related substances as donors"/>
    <property type="evidence" value="ECO:0007669"/>
    <property type="project" value="TreeGrafter"/>
</dbReference>
<dbReference type="AlphaFoldDB" id="A0A382S6F8"/>
<proteinExistence type="inferred from homology"/>
<evidence type="ECO:0000256" key="4">
    <source>
        <dbReference type="ARBA" id="ARBA00022989"/>
    </source>
</evidence>
<dbReference type="GO" id="GO:0010181">
    <property type="term" value="F:FMN binding"/>
    <property type="evidence" value="ECO:0007669"/>
    <property type="project" value="TreeGrafter"/>
</dbReference>
<comment type="subcellular location">
    <subcellularLocation>
        <location evidence="1">Membrane</location>
        <topology evidence="1">Multi-pass membrane protein</topology>
    </subcellularLocation>
</comment>
<keyword evidence="6 7" id="KW-0472">Membrane</keyword>
<feature type="transmembrane region" description="Helical" evidence="7">
    <location>
        <begin position="150"/>
        <end position="168"/>
    </location>
</feature>
<dbReference type="InterPro" id="IPR022837">
    <property type="entry name" value="MsrQ-like"/>
</dbReference>
<dbReference type="PANTHER" id="PTHR36964:SF1">
    <property type="entry name" value="PROTEIN-METHIONINE-SULFOXIDE REDUCTASE HEME-BINDING SUBUNIT MSRQ"/>
    <property type="match status" value="1"/>
</dbReference>
<gene>
    <name evidence="9" type="ORF">METZ01_LOCUS358338</name>
</gene>
<dbReference type="EMBL" id="UINC01126781">
    <property type="protein sequence ID" value="SVD05484.1"/>
    <property type="molecule type" value="Genomic_DNA"/>
</dbReference>
<keyword evidence="2" id="KW-0813">Transport</keyword>
<feature type="transmembrane region" description="Helical" evidence="7">
    <location>
        <begin position="12"/>
        <end position="30"/>
    </location>
</feature>
<protein>
    <recommendedName>
        <fullName evidence="8">Ferric oxidoreductase domain-containing protein</fullName>
    </recommendedName>
</protein>
<keyword evidence="3 7" id="KW-0812">Transmembrane</keyword>
<accession>A0A382S6F8</accession>
<dbReference type="GO" id="GO:0005886">
    <property type="term" value="C:plasma membrane"/>
    <property type="evidence" value="ECO:0007669"/>
    <property type="project" value="TreeGrafter"/>
</dbReference>
<organism evidence="9">
    <name type="scientific">marine metagenome</name>
    <dbReference type="NCBI Taxonomy" id="408172"/>
    <lineage>
        <taxon>unclassified sequences</taxon>
        <taxon>metagenomes</taxon>
        <taxon>ecological metagenomes</taxon>
    </lineage>
</organism>
<evidence type="ECO:0000256" key="7">
    <source>
        <dbReference type="SAM" id="Phobius"/>
    </source>
</evidence>
<feature type="transmembrane region" description="Helical" evidence="7">
    <location>
        <begin position="79"/>
        <end position="98"/>
    </location>
</feature>
<reference evidence="9" key="1">
    <citation type="submission" date="2018-05" db="EMBL/GenBank/DDBJ databases">
        <authorList>
            <person name="Lanie J.A."/>
            <person name="Ng W.-L."/>
            <person name="Kazmierczak K.M."/>
            <person name="Andrzejewski T.M."/>
            <person name="Davidsen T.M."/>
            <person name="Wayne K.J."/>
            <person name="Tettelin H."/>
            <person name="Glass J.I."/>
            <person name="Rusch D."/>
            <person name="Podicherti R."/>
            <person name="Tsui H.-C.T."/>
            <person name="Winkler M.E."/>
        </authorList>
    </citation>
    <scope>NUCLEOTIDE SEQUENCE</scope>
</reference>
<feature type="transmembrane region" description="Helical" evidence="7">
    <location>
        <begin position="50"/>
        <end position="67"/>
    </location>
</feature>
<evidence type="ECO:0000256" key="3">
    <source>
        <dbReference type="ARBA" id="ARBA00022692"/>
    </source>
</evidence>
<dbReference type="PANTHER" id="PTHR36964">
    <property type="entry name" value="PROTEIN-METHIONINE-SULFOXIDE REDUCTASE HEME-BINDING SUBUNIT MSRQ"/>
    <property type="match status" value="1"/>
</dbReference>
<keyword evidence="5" id="KW-0408">Iron</keyword>
<evidence type="ECO:0000256" key="2">
    <source>
        <dbReference type="ARBA" id="ARBA00022448"/>
    </source>
</evidence>
<evidence type="ECO:0000256" key="6">
    <source>
        <dbReference type="ARBA" id="ARBA00023136"/>
    </source>
</evidence>
<feature type="domain" description="Ferric oxidoreductase" evidence="8">
    <location>
        <begin position="47"/>
        <end position="161"/>
    </location>
</feature>
<sequence length="198" mass="23333">MILSTNIVKRSKPIILFLLLLPSILWGLTFVQGNLGINPIDKLMDELGKMALRLIIVTLIISSLSQYRFLRSLQNIRRMIGLTAFYYVVCHFLTYIILDHFFNWKFILKDIVKRPFITLGFINFILLLPMVSTSTNAMVKKLTFKVWKKIHYLIYIIAPLAALHFYLLKKADKTEPLVYLGIILLLLFWRFYYKIIKK</sequence>
<dbReference type="InterPro" id="IPR013130">
    <property type="entry name" value="Fe3_Rdtase_TM_dom"/>
</dbReference>
<dbReference type="GO" id="GO:0020037">
    <property type="term" value="F:heme binding"/>
    <property type="evidence" value="ECO:0007669"/>
    <property type="project" value="TreeGrafter"/>
</dbReference>
<dbReference type="HAMAP" id="MF_01207">
    <property type="entry name" value="MsrQ"/>
    <property type="match status" value="1"/>
</dbReference>